<dbReference type="EMBL" id="AVOT02005181">
    <property type="protein sequence ID" value="MBW0478425.1"/>
    <property type="molecule type" value="Genomic_DNA"/>
</dbReference>
<evidence type="ECO:0000313" key="1">
    <source>
        <dbReference type="EMBL" id="MBW0478425.1"/>
    </source>
</evidence>
<dbReference type="Proteomes" id="UP000765509">
    <property type="component" value="Unassembled WGS sequence"/>
</dbReference>
<proteinExistence type="predicted"/>
<accession>A0A9Q3C980</accession>
<gene>
    <name evidence="1" type="ORF">O181_018140</name>
</gene>
<protein>
    <recommendedName>
        <fullName evidence="3">Transposase Tc1-like domain-containing protein</fullName>
    </recommendedName>
</protein>
<name>A0A9Q3C980_9BASI</name>
<organism evidence="1 2">
    <name type="scientific">Austropuccinia psidii MF-1</name>
    <dbReference type="NCBI Taxonomy" id="1389203"/>
    <lineage>
        <taxon>Eukaryota</taxon>
        <taxon>Fungi</taxon>
        <taxon>Dikarya</taxon>
        <taxon>Basidiomycota</taxon>
        <taxon>Pucciniomycotina</taxon>
        <taxon>Pucciniomycetes</taxon>
        <taxon>Pucciniales</taxon>
        <taxon>Sphaerophragmiaceae</taxon>
        <taxon>Austropuccinia</taxon>
    </lineage>
</organism>
<keyword evidence="2" id="KW-1185">Reference proteome</keyword>
<sequence>MIAADVSINNLYKAIHELGKQSCIAVKKPYLSPQHMQHRLDFARAHLHWTIADWSQVIWTDKSLFELGKPVTQRHIWRSINQKYDLELMAVNHCSGRHSIMVWGALCGPIQSELILIPPGQC</sequence>
<evidence type="ECO:0000313" key="2">
    <source>
        <dbReference type="Proteomes" id="UP000765509"/>
    </source>
</evidence>
<reference evidence="1" key="1">
    <citation type="submission" date="2021-03" db="EMBL/GenBank/DDBJ databases">
        <title>Draft genome sequence of rust myrtle Austropuccinia psidii MF-1, a brazilian biotype.</title>
        <authorList>
            <person name="Quecine M.C."/>
            <person name="Pachon D.M.R."/>
            <person name="Bonatelli M.L."/>
            <person name="Correr F.H."/>
            <person name="Franceschini L.M."/>
            <person name="Leite T.F."/>
            <person name="Margarido G.R.A."/>
            <person name="Almeida C.A."/>
            <person name="Ferrarezi J.A."/>
            <person name="Labate C.A."/>
        </authorList>
    </citation>
    <scope>NUCLEOTIDE SEQUENCE</scope>
    <source>
        <strain evidence="1">MF-1</strain>
    </source>
</reference>
<dbReference type="Gene3D" id="3.30.420.10">
    <property type="entry name" value="Ribonuclease H-like superfamily/Ribonuclease H"/>
    <property type="match status" value="1"/>
</dbReference>
<dbReference type="GO" id="GO:0003676">
    <property type="term" value="F:nucleic acid binding"/>
    <property type="evidence" value="ECO:0007669"/>
    <property type="project" value="InterPro"/>
</dbReference>
<evidence type="ECO:0008006" key="3">
    <source>
        <dbReference type="Google" id="ProtNLM"/>
    </source>
</evidence>
<dbReference type="AlphaFoldDB" id="A0A9Q3C980"/>
<dbReference type="InterPro" id="IPR036397">
    <property type="entry name" value="RNaseH_sf"/>
</dbReference>
<comment type="caution">
    <text evidence="1">The sequence shown here is derived from an EMBL/GenBank/DDBJ whole genome shotgun (WGS) entry which is preliminary data.</text>
</comment>
<dbReference type="OrthoDB" id="25402at2759"/>